<organism evidence="2 3">
    <name type="scientific">Roridomyces roridus</name>
    <dbReference type="NCBI Taxonomy" id="1738132"/>
    <lineage>
        <taxon>Eukaryota</taxon>
        <taxon>Fungi</taxon>
        <taxon>Dikarya</taxon>
        <taxon>Basidiomycota</taxon>
        <taxon>Agaricomycotina</taxon>
        <taxon>Agaricomycetes</taxon>
        <taxon>Agaricomycetidae</taxon>
        <taxon>Agaricales</taxon>
        <taxon>Marasmiineae</taxon>
        <taxon>Mycenaceae</taxon>
        <taxon>Roridomyces</taxon>
    </lineage>
</organism>
<evidence type="ECO:0000313" key="3">
    <source>
        <dbReference type="Proteomes" id="UP001221142"/>
    </source>
</evidence>
<protein>
    <recommendedName>
        <fullName evidence="1">F-box domain-containing protein</fullName>
    </recommendedName>
</protein>
<accession>A0AAD7B7A9</accession>
<evidence type="ECO:0000259" key="1">
    <source>
        <dbReference type="Pfam" id="PF12937"/>
    </source>
</evidence>
<dbReference type="Gene3D" id="3.80.10.10">
    <property type="entry name" value="Ribonuclease Inhibitor"/>
    <property type="match status" value="1"/>
</dbReference>
<gene>
    <name evidence="2" type="ORF">FB45DRAFT_1036880</name>
</gene>
<keyword evidence="3" id="KW-1185">Reference proteome</keyword>
<dbReference type="EMBL" id="JARKIF010000030">
    <property type="protein sequence ID" value="KAJ7612662.1"/>
    <property type="molecule type" value="Genomic_DNA"/>
</dbReference>
<comment type="caution">
    <text evidence="2">The sequence shown here is derived from an EMBL/GenBank/DDBJ whole genome shotgun (WGS) entry which is preliminary data.</text>
</comment>
<dbReference type="Proteomes" id="UP001221142">
    <property type="component" value="Unassembled WGS sequence"/>
</dbReference>
<dbReference type="InterPro" id="IPR032675">
    <property type="entry name" value="LRR_dom_sf"/>
</dbReference>
<dbReference type="SUPFAM" id="SSF81383">
    <property type="entry name" value="F-box domain"/>
    <property type="match status" value="1"/>
</dbReference>
<dbReference type="InterPro" id="IPR036047">
    <property type="entry name" value="F-box-like_dom_sf"/>
</dbReference>
<reference evidence="2" key="1">
    <citation type="submission" date="2023-03" db="EMBL/GenBank/DDBJ databases">
        <title>Massive genome expansion in bonnet fungi (Mycena s.s.) driven by repeated elements and novel gene families across ecological guilds.</title>
        <authorList>
            <consortium name="Lawrence Berkeley National Laboratory"/>
            <person name="Harder C.B."/>
            <person name="Miyauchi S."/>
            <person name="Viragh M."/>
            <person name="Kuo A."/>
            <person name="Thoen E."/>
            <person name="Andreopoulos B."/>
            <person name="Lu D."/>
            <person name="Skrede I."/>
            <person name="Drula E."/>
            <person name="Henrissat B."/>
            <person name="Morin E."/>
            <person name="Kohler A."/>
            <person name="Barry K."/>
            <person name="LaButti K."/>
            <person name="Morin E."/>
            <person name="Salamov A."/>
            <person name="Lipzen A."/>
            <person name="Mereny Z."/>
            <person name="Hegedus B."/>
            <person name="Baldrian P."/>
            <person name="Stursova M."/>
            <person name="Weitz H."/>
            <person name="Taylor A."/>
            <person name="Grigoriev I.V."/>
            <person name="Nagy L.G."/>
            <person name="Martin F."/>
            <person name="Kauserud H."/>
        </authorList>
    </citation>
    <scope>NUCLEOTIDE SEQUENCE</scope>
    <source>
        <strain evidence="2">9284</strain>
    </source>
</reference>
<dbReference type="Pfam" id="PF12937">
    <property type="entry name" value="F-box-like"/>
    <property type="match status" value="1"/>
</dbReference>
<feature type="domain" description="F-box" evidence="1">
    <location>
        <begin position="18"/>
        <end position="64"/>
    </location>
</feature>
<sequence>MSDFSLGGLSLDDPAPVPYDLLLDIFKLAADDSDLLGRGPLLAISQVCRHWRDSALESPVLWSTFAADARGTISHLQLLQLYLQRSRDLPLSVRLHSRWESEEDPRRPVLVALLTLLAEHSDRLFSLQFTGSWYDIQISEFRGRLPRLEILGLCSISLCESLQFQLAPRLHTLRAEAGCITTGDSGRRRPWELIPCAQIRSLVISQHFSWPTPDDAGLQLEEFSNLTNLKYIIRPGNGSRILSVWGTRSAPFLLPHLTTWCIDYEGPESFFKISELAEMSDHFTIPTLKSLDIIYFADPAHLCSFLYRSGCALTHLTLRRSSIRAGEMLDILEAVPALESLLIDNGYMFQWTKLLDMLQSRVDVGSESKLGLVELVLPRGSVEEEDLMRLKGFVGIHVSVVFVDKTNSVYQEACLKQRRFLLV</sequence>
<dbReference type="Gene3D" id="1.20.1280.50">
    <property type="match status" value="1"/>
</dbReference>
<evidence type="ECO:0000313" key="2">
    <source>
        <dbReference type="EMBL" id="KAJ7612662.1"/>
    </source>
</evidence>
<proteinExistence type="predicted"/>
<dbReference type="AlphaFoldDB" id="A0AAD7B7A9"/>
<dbReference type="InterPro" id="IPR001810">
    <property type="entry name" value="F-box_dom"/>
</dbReference>
<dbReference type="SUPFAM" id="SSF52047">
    <property type="entry name" value="RNI-like"/>
    <property type="match status" value="1"/>
</dbReference>
<name>A0AAD7B7A9_9AGAR</name>